<evidence type="ECO:0000259" key="8">
    <source>
        <dbReference type="Pfam" id="PF03772"/>
    </source>
</evidence>
<keyword evidence="11" id="KW-1185">Reference proteome</keyword>
<evidence type="ECO:0000313" key="11">
    <source>
        <dbReference type="Proteomes" id="UP001597308"/>
    </source>
</evidence>
<dbReference type="Pfam" id="PF03772">
    <property type="entry name" value="Competence"/>
    <property type="match status" value="1"/>
</dbReference>
<feature type="transmembrane region" description="Helical" evidence="7">
    <location>
        <begin position="400"/>
        <end position="422"/>
    </location>
</feature>
<evidence type="ECO:0000256" key="7">
    <source>
        <dbReference type="SAM" id="Phobius"/>
    </source>
</evidence>
<keyword evidence="3 7" id="KW-0812">Transmembrane</keyword>
<sequence>MGGQPGYDGRKRGARAIALPGARSVGDSGTLGLLRAARGWFAAHFAEEIELGRPALWFPVAFGVGVIVYFAAAEEPQLWAASLLAGAAVMGVIAARRRFIALGVTLGLAAGALGFLAAKIAAVRAEAPQLARAQRAEVVGRVVLIEPRDRGMRRVTVAVERLGDLKASGTPRRVRVTIGREPSLDAGDRVSLTAFWRAPQGPVRPGGYDFARVAFFQGVGATGAQPKDVRRLAPAVEETALERVSAAVERLRARLTERVVQAIGGGPEAAVAAALVTGVRGPIQQDVDDDLRAAGLSHILSISGLHMALVAGVLFWLLRAALALSQTVALGWPVKQIAAVAALGGAAFYLALSGAEVATQRAFLMAAVVFAAILIGRPALTPRNLALAALAVTALTPDALLGPSFQMSFAAVAALIATFEAWPRRRERPESTTRLGAAIRWLGTAAAVALVTTLVAGLATAPFAAYHFHRVTPYALAGNALATPLISLIVMPSVVGGLLFAPLGLDGPWWRLMGLGLDGVLAIARAVASWPGAERATGAFGEASLLLFALGICWLCLWRTPLRFLAVAPILAAFALAAWPTRPDVVIDPAGRSMAVRGPDGKLALVGAGRSGFAAKVWLAADGEGPPSPPSGARRTAGAGRCDAYGCVAPLADGGVAALVWDPRAFEEDCRRATLVVTRLEAPPACFDRAAVVDRRALAATGALELKRDGPRFLGTAARTPGGDRPWSPAGFEPPPDVALRLQFAPRRAPTSAESDAVDPTEVPEEPDEQGAADDQ</sequence>
<evidence type="ECO:0000256" key="3">
    <source>
        <dbReference type="ARBA" id="ARBA00022692"/>
    </source>
</evidence>
<dbReference type="NCBIfam" id="TIGR00360">
    <property type="entry name" value="ComEC_N-term"/>
    <property type="match status" value="1"/>
</dbReference>
<evidence type="ECO:0000256" key="6">
    <source>
        <dbReference type="SAM" id="MobiDB-lite"/>
    </source>
</evidence>
<feature type="transmembrane region" description="Helical" evidence="7">
    <location>
        <begin position="442"/>
        <end position="465"/>
    </location>
</feature>
<feature type="domain" description="ComEC/Rec2-related protein" evidence="8">
    <location>
        <begin position="275"/>
        <end position="560"/>
    </location>
</feature>
<protein>
    <submittedName>
        <fullName evidence="10">ComEC/Rec2 family competence protein</fullName>
    </submittedName>
</protein>
<dbReference type="PANTHER" id="PTHR30619:SF1">
    <property type="entry name" value="RECOMBINATION PROTEIN 2"/>
    <property type="match status" value="1"/>
</dbReference>
<dbReference type="InterPro" id="IPR025405">
    <property type="entry name" value="DUF4131"/>
</dbReference>
<evidence type="ECO:0000259" key="9">
    <source>
        <dbReference type="Pfam" id="PF13567"/>
    </source>
</evidence>
<feature type="transmembrane region" description="Helical" evidence="7">
    <location>
        <begin position="362"/>
        <end position="380"/>
    </location>
</feature>
<feature type="transmembrane region" description="Helical" evidence="7">
    <location>
        <begin position="485"/>
        <end position="505"/>
    </location>
</feature>
<feature type="transmembrane region" description="Helical" evidence="7">
    <location>
        <begin position="299"/>
        <end position="318"/>
    </location>
</feature>
<feature type="domain" description="DUF4131" evidence="9">
    <location>
        <begin position="76"/>
        <end position="223"/>
    </location>
</feature>
<comment type="subcellular location">
    <subcellularLocation>
        <location evidence="1">Cell membrane</location>
        <topology evidence="1">Multi-pass membrane protein</topology>
    </subcellularLocation>
</comment>
<dbReference type="RefSeq" id="WP_378796268.1">
    <property type="nucleotide sequence ID" value="NZ_JBHUER010000001.1"/>
</dbReference>
<accession>A0ABW4K3K5</accession>
<dbReference type="InterPro" id="IPR004477">
    <property type="entry name" value="ComEC_N"/>
</dbReference>
<dbReference type="Pfam" id="PF13567">
    <property type="entry name" value="DUF4131"/>
    <property type="match status" value="1"/>
</dbReference>
<dbReference type="PANTHER" id="PTHR30619">
    <property type="entry name" value="DNA INTERNALIZATION/COMPETENCE PROTEIN COMEC/REC2"/>
    <property type="match status" value="1"/>
</dbReference>
<feature type="region of interest" description="Disordered" evidence="6">
    <location>
        <begin position="712"/>
        <end position="776"/>
    </location>
</feature>
<proteinExistence type="predicted"/>
<reference evidence="11" key="1">
    <citation type="journal article" date="2019" name="Int. J. Syst. Evol. Microbiol.">
        <title>The Global Catalogue of Microorganisms (GCM) 10K type strain sequencing project: providing services to taxonomists for standard genome sequencing and annotation.</title>
        <authorList>
            <consortium name="The Broad Institute Genomics Platform"/>
            <consortium name="The Broad Institute Genome Sequencing Center for Infectious Disease"/>
            <person name="Wu L."/>
            <person name="Ma J."/>
        </authorList>
    </citation>
    <scope>NUCLEOTIDE SEQUENCE [LARGE SCALE GENOMIC DNA]</scope>
    <source>
        <strain evidence="11">KCTC 23707</strain>
    </source>
</reference>
<dbReference type="InterPro" id="IPR052159">
    <property type="entry name" value="Competence_DNA_uptake"/>
</dbReference>
<evidence type="ECO:0000256" key="4">
    <source>
        <dbReference type="ARBA" id="ARBA00022989"/>
    </source>
</evidence>
<feature type="compositionally biased region" description="Acidic residues" evidence="6">
    <location>
        <begin position="756"/>
        <end position="776"/>
    </location>
</feature>
<evidence type="ECO:0000256" key="5">
    <source>
        <dbReference type="ARBA" id="ARBA00023136"/>
    </source>
</evidence>
<feature type="transmembrane region" description="Helical" evidence="7">
    <location>
        <begin position="512"/>
        <end position="533"/>
    </location>
</feature>
<keyword evidence="5 7" id="KW-0472">Membrane</keyword>
<keyword evidence="4 7" id="KW-1133">Transmembrane helix</keyword>
<name>A0ABW4K3K5_9HYPH</name>
<dbReference type="Proteomes" id="UP001597308">
    <property type="component" value="Unassembled WGS sequence"/>
</dbReference>
<organism evidence="10 11">
    <name type="scientific">Methylopila henanensis</name>
    <dbReference type="NCBI Taxonomy" id="873516"/>
    <lineage>
        <taxon>Bacteria</taxon>
        <taxon>Pseudomonadati</taxon>
        <taxon>Pseudomonadota</taxon>
        <taxon>Alphaproteobacteria</taxon>
        <taxon>Hyphomicrobiales</taxon>
        <taxon>Methylopilaceae</taxon>
        <taxon>Methylopila</taxon>
    </lineage>
</organism>
<comment type="caution">
    <text evidence="10">The sequence shown here is derived from an EMBL/GenBank/DDBJ whole genome shotgun (WGS) entry which is preliminary data.</text>
</comment>
<feature type="transmembrane region" description="Helical" evidence="7">
    <location>
        <begin position="55"/>
        <end position="71"/>
    </location>
</feature>
<evidence type="ECO:0000313" key="10">
    <source>
        <dbReference type="EMBL" id="MFD1701648.1"/>
    </source>
</evidence>
<gene>
    <name evidence="10" type="ORF">ACFSCV_01395</name>
</gene>
<feature type="transmembrane region" description="Helical" evidence="7">
    <location>
        <begin position="78"/>
        <end position="95"/>
    </location>
</feature>
<feature type="transmembrane region" description="Helical" evidence="7">
    <location>
        <begin position="101"/>
        <end position="122"/>
    </location>
</feature>
<evidence type="ECO:0000256" key="1">
    <source>
        <dbReference type="ARBA" id="ARBA00004651"/>
    </source>
</evidence>
<feature type="transmembrane region" description="Helical" evidence="7">
    <location>
        <begin position="330"/>
        <end position="350"/>
    </location>
</feature>
<dbReference type="EMBL" id="JBHUER010000001">
    <property type="protein sequence ID" value="MFD1701648.1"/>
    <property type="molecule type" value="Genomic_DNA"/>
</dbReference>
<feature type="transmembrane region" description="Helical" evidence="7">
    <location>
        <begin position="539"/>
        <end position="557"/>
    </location>
</feature>
<feature type="transmembrane region" description="Helical" evidence="7">
    <location>
        <begin position="564"/>
        <end position="581"/>
    </location>
</feature>
<keyword evidence="2" id="KW-1003">Cell membrane</keyword>
<evidence type="ECO:0000256" key="2">
    <source>
        <dbReference type="ARBA" id="ARBA00022475"/>
    </source>
</evidence>